<dbReference type="EMBL" id="CAXAJV020001288">
    <property type="protein sequence ID" value="CAL7938325.1"/>
    <property type="molecule type" value="Genomic_DNA"/>
</dbReference>
<feature type="domain" description="Chitin-binding type-2" evidence="3">
    <location>
        <begin position="632"/>
        <end position="695"/>
    </location>
</feature>
<name>A0ABP1NFN5_XYLVO</name>
<feature type="region of interest" description="Disordered" evidence="1">
    <location>
        <begin position="257"/>
        <end position="310"/>
    </location>
</feature>
<gene>
    <name evidence="4" type="ORF">XYLVIOL_LOCUS3215</name>
</gene>
<feature type="compositionally biased region" description="Basic and acidic residues" evidence="1">
    <location>
        <begin position="417"/>
        <end position="434"/>
    </location>
</feature>
<feature type="compositionally biased region" description="Basic and acidic residues" evidence="1">
    <location>
        <begin position="381"/>
        <end position="398"/>
    </location>
</feature>
<keyword evidence="5" id="KW-1185">Reference proteome</keyword>
<feature type="compositionally biased region" description="Polar residues" evidence="1">
    <location>
        <begin position="257"/>
        <end position="267"/>
    </location>
</feature>
<feature type="domain" description="Chitin-binding type-2" evidence="3">
    <location>
        <begin position="802"/>
        <end position="863"/>
    </location>
</feature>
<reference evidence="4 5" key="1">
    <citation type="submission" date="2024-08" db="EMBL/GenBank/DDBJ databases">
        <authorList>
            <person name="Will J Nash"/>
            <person name="Angela Man"/>
            <person name="Seanna McTaggart"/>
            <person name="Kendall Baker"/>
            <person name="Tom Barker"/>
            <person name="Leah Catchpole"/>
            <person name="Alex Durrant"/>
            <person name="Karim Gharbi"/>
            <person name="Naomi Irish"/>
            <person name="Gemy Kaithakottil"/>
            <person name="Debby Ku"/>
            <person name="Aaliyah Providence"/>
            <person name="Felix Shaw"/>
            <person name="David Swarbreck"/>
            <person name="Chris Watkins"/>
            <person name="Ann M. McCartney"/>
            <person name="Giulio Formenti"/>
            <person name="Alice Mouton"/>
            <person name="Noel Vella"/>
            <person name="Bjorn M von Reumont"/>
            <person name="Adriana Vella"/>
            <person name="Wilfried Haerty"/>
        </authorList>
    </citation>
    <scope>NUCLEOTIDE SEQUENCE [LARGE SCALE GENOMIC DNA]</scope>
</reference>
<dbReference type="SMART" id="SM00494">
    <property type="entry name" value="ChtBD2"/>
    <property type="match status" value="4"/>
</dbReference>
<evidence type="ECO:0000313" key="5">
    <source>
        <dbReference type="Proteomes" id="UP001642520"/>
    </source>
</evidence>
<dbReference type="Proteomes" id="UP001642520">
    <property type="component" value="Unassembled WGS sequence"/>
</dbReference>
<comment type="caution">
    <text evidence="4">The sequence shown here is derived from an EMBL/GenBank/DDBJ whole genome shotgun (WGS) entry which is preliminary data.</text>
</comment>
<feature type="compositionally biased region" description="Polar residues" evidence="1">
    <location>
        <begin position="274"/>
        <end position="302"/>
    </location>
</feature>
<evidence type="ECO:0000256" key="1">
    <source>
        <dbReference type="SAM" id="MobiDB-lite"/>
    </source>
</evidence>
<evidence type="ECO:0000313" key="4">
    <source>
        <dbReference type="EMBL" id="CAL7938325.1"/>
    </source>
</evidence>
<protein>
    <recommendedName>
        <fullName evidence="3">Chitin-binding type-2 domain-containing protein</fullName>
    </recommendedName>
</protein>
<keyword evidence="2" id="KW-0732">Signal</keyword>
<feature type="domain" description="Chitin-binding type-2" evidence="3">
    <location>
        <begin position="53"/>
        <end position="115"/>
    </location>
</feature>
<dbReference type="PROSITE" id="PS50940">
    <property type="entry name" value="CHIT_BIND_II"/>
    <property type="match status" value="4"/>
</dbReference>
<feature type="compositionally biased region" description="Basic and acidic residues" evidence="1">
    <location>
        <begin position="332"/>
        <end position="350"/>
    </location>
</feature>
<dbReference type="SUPFAM" id="SSF57625">
    <property type="entry name" value="Invertebrate chitin-binding proteins"/>
    <property type="match status" value="4"/>
</dbReference>
<dbReference type="Gene3D" id="2.170.140.10">
    <property type="entry name" value="Chitin binding domain"/>
    <property type="match status" value="2"/>
</dbReference>
<feature type="region of interest" description="Disordered" evidence="1">
    <location>
        <begin position="326"/>
        <end position="463"/>
    </location>
</feature>
<proteinExistence type="predicted"/>
<feature type="chain" id="PRO_5047516119" description="Chitin-binding type-2 domain-containing protein" evidence="2">
    <location>
        <begin position="25"/>
        <end position="865"/>
    </location>
</feature>
<sequence length="865" mass="98283">MWSSTFYVISVLVVLGATDWHVERRPRFLDMDWILKAPKNSIKLPFWMPVHTRFQCEKTGFFPDKFNCKQFYRCLSFLTGYFLRHTYVCDGDRVYSSNLRNCVSPENNDRPECVIGMKETTIVETTTPSIQEENELDEQESSYSDNNTTPFEDSSGQDVENTTDDYVSLIKRQVSDDDLICENASEEDSEELDDAFIDASTDICPKEQDTLHVEATTQVGKMIELSTAVQIGAMKEQSTTVQIDTTTQQNTTLQVDTTEGQSTIVQDSTDRQDTVVQDSTEQQDTVVQDSTEQQDTVVQDSTEQQDTIVQTSTVQQDTTVQVDTIEQQSTTEHVHEAEQQSTTEHVHEPEQQSTTQHVHESEQQSTTQHVHELEQQSTTQHVHEAEQQSTTEHVHEPEQQSTTQHVHEPEQQSTTQHVHELEQQSTTEHVHEPEQQSTTQHVHEPEQQSTTEHVQETKQQGTTVQVVTTKEQSTTEQVHESEQLIIEQIGTTEQIIQQTYSSKESEEIGYNTEQVQTTEESTAHVGIEAKMTTKFLEITEQSTIEDVGPETQSTVQQMEATTDILKDNVGSTTVTEMSQTLETGMGRTLENETVAFEKGGSSDTTIGDHEIAQHSTTSASFASDEHSDEHKEQICVEEGFFADASNCSKFYRCVRFGFIFLKHEFTCAIGTIWDDRLKTCNFLAGVELDDRSCKYDATMAAQNRFTEIEIENKFSIDDLIKSQLNFVCPTGIRRHTKYCNLFYQCLLNDQFQMNFTTFACPEGTFFNKDKVQCLQSKVDEDCVNFQIDENRHPIEIIYLPHRDLCPDEGQFPYGVICSSKYLECVRNAEGNLEGYLLDCPAGYVYSPMTIGCLPAATFPACVHKY</sequence>
<feature type="signal peptide" evidence="2">
    <location>
        <begin position="1"/>
        <end position="24"/>
    </location>
</feature>
<dbReference type="InterPro" id="IPR036508">
    <property type="entry name" value="Chitin-bd_dom_sf"/>
</dbReference>
<dbReference type="InterPro" id="IPR002557">
    <property type="entry name" value="Chitin-bd_dom"/>
</dbReference>
<feature type="domain" description="Chitin-binding type-2" evidence="3">
    <location>
        <begin position="725"/>
        <end position="784"/>
    </location>
</feature>
<dbReference type="Pfam" id="PF01607">
    <property type="entry name" value="CBM_14"/>
    <property type="match status" value="1"/>
</dbReference>
<feature type="compositionally biased region" description="Polar residues" evidence="1">
    <location>
        <begin position="141"/>
        <end position="160"/>
    </location>
</feature>
<evidence type="ECO:0000259" key="3">
    <source>
        <dbReference type="PROSITE" id="PS50940"/>
    </source>
</evidence>
<accession>A0ABP1NFN5</accession>
<feature type="region of interest" description="Disordered" evidence="1">
    <location>
        <begin position="124"/>
        <end position="160"/>
    </location>
</feature>
<organism evidence="4 5">
    <name type="scientific">Xylocopa violacea</name>
    <name type="common">Violet carpenter bee</name>
    <name type="synonym">Apis violacea</name>
    <dbReference type="NCBI Taxonomy" id="135666"/>
    <lineage>
        <taxon>Eukaryota</taxon>
        <taxon>Metazoa</taxon>
        <taxon>Ecdysozoa</taxon>
        <taxon>Arthropoda</taxon>
        <taxon>Hexapoda</taxon>
        <taxon>Insecta</taxon>
        <taxon>Pterygota</taxon>
        <taxon>Neoptera</taxon>
        <taxon>Endopterygota</taxon>
        <taxon>Hymenoptera</taxon>
        <taxon>Apocrita</taxon>
        <taxon>Aculeata</taxon>
        <taxon>Apoidea</taxon>
        <taxon>Anthophila</taxon>
        <taxon>Apidae</taxon>
        <taxon>Xylocopa</taxon>
        <taxon>Xylocopa</taxon>
    </lineage>
</organism>
<evidence type="ECO:0000256" key="2">
    <source>
        <dbReference type="SAM" id="SignalP"/>
    </source>
</evidence>